<dbReference type="EMBL" id="JAPFFF010000002">
    <property type="protein sequence ID" value="KAK8896385.1"/>
    <property type="molecule type" value="Genomic_DNA"/>
</dbReference>
<accession>A0ABR2KZ42</accession>
<gene>
    <name evidence="1" type="ORF">M9Y10_014283</name>
</gene>
<organism evidence="1 2">
    <name type="scientific">Tritrichomonas musculus</name>
    <dbReference type="NCBI Taxonomy" id="1915356"/>
    <lineage>
        <taxon>Eukaryota</taxon>
        <taxon>Metamonada</taxon>
        <taxon>Parabasalia</taxon>
        <taxon>Tritrichomonadida</taxon>
        <taxon>Tritrichomonadidae</taxon>
        <taxon>Tritrichomonas</taxon>
    </lineage>
</organism>
<proteinExistence type="predicted"/>
<evidence type="ECO:0000313" key="2">
    <source>
        <dbReference type="Proteomes" id="UP001470230"/>
    </source>
</evidence>
<name>A0ABR2KZ42_9EUKA</name>
<keyword evidence="2" id="KW-1185">Reference proteome</keyword>
<protein>
    <submittedName>
        <fullName evidence="1">Uncharacterized protein</fullName>
    </submittedName>
</protein>
<evidence type="ECO:0000313" key="1">
    <source>
        <dbReference type="EMBL" id="KAK8896385.1"/>
    </source>
</evidence>
<sequence>MRVDPNKSENAKIVQSLYNTAVYGDKERLKYNRDKYKNNLIQFMDTDVYQARGYGDHKAAKAASIEQIRDKAAKEYFLENDH</sequence>
<dbReference type="Proteomes" id="UP001470230">
    <property type="component" value="Unassembled WGS sequence"/>
</dbReference>
<comment type="caution">
    <text evidence="1">The sequence shown here is derived from an EMBL/GenBank/DDBJ whole genome shotgun (WGS) entry which is preliminary data.</text>
</comment>
<reference evidence="1 2" key="1">
    <citation type="submission" date="2024-04" db="EMBL/GenBank/DDBJ databases">
        <title>Tritrichomonas musculus Genome.</title>
        <authorList>
            <person name="Alves-Ferreira E."/>
            <person name="Grigg M."/>
            <person name="Lorenzi H."/>
            <person name="Galac M."/>
        </authorList>
    </citation>
    <scope>NUCLEOTIDE SEQUENCE [LARGE SCALE GENOMIC DNA]</scope>
    <source>
        <strain evidence="1 2">EAF2021</strain>
    </source>
</reference>